<evidence type="ECO:0000313" key="8">
    <source>
        <dbReference type="EMBL" id="MCR0232612.1"/>
    </source>
</evidence>
<feature type="domain" description="RDD" evidence="7">
    <location>
        <begin position="50"/>
        <end position="212"/>
    </location>
</feature>
<dbReference type="EMBL" id="JAKTMA010000010">
    <property type="protein sequence ID" value="MCR0232612.1"/>
    <property type="molecule type" value="Genomic_DNA"/>
</dbReference>
<dbReference type="PANTHER" id="PTHR36115">
    <property type="entry name" value="PROLINE-RICH ANTIGEN HOMOLOG-RELATED"/>
    <property type="match status" value="1"/>
</dbReference>
<evidence type="ECO:0000256" key="4">
    <source>
        <dbReference type="ARBA" id="ARBA00022989"/>
    </source>
</evidence>
<evidence type="ECO:0000259" key="7">
    <source>
        <dbReference type="Pfam" id="PF06271"/>
    </source>
</evidence>
<name>A0A223MPJ3_CLOIN</name>
<evidence type="ECO:0000256" key="2">
    <source>
        <dbReference type="ARBA" id="ARBA00022475"/>
    </source>
</evidence>
<evidence type="ECO:0000256" key="1">
    <source>
        <dbReference type="ARBA" id="ARBA00004651"/>
    </source>
</evidence>
<feature type="transmembrane region" description="Helical" evidence="6">
    <location>
        <begin position="156"/>
        <end position="177"/>
    </location>
</feature>
<proteinExistence type="predicted"/>
<dbReference type="RefSeq" id="WP_008818320.1">
    <property type="nucleotide sequence ID" value="NZ_AP025565.1"/>
</dbReference>
<dbReference type="AlphaFoldDB" id="A0A223MPJ3"/>
<reference evidence="8" key="1">
    <citation type="journal article" date="2022" name="Clin. Infect. Dis.">
        <title>Association between Clostridium innocuum and antibiotic-associated diarrhea in adults and children: A cross-sectional study and comparative genomics analysis.</title>
        <authorList>
            <person name="Cherny K.E."/>
            <person name="Muscat E.B."/>
            <person name="Balaji A."/>
            <person name="Mukherjee J."/>
            <person name="Ozer E.A."/>
            <person name="Angarone M.P."/>
            <person name="Hauser A.R."/>
            <person name="Sichel J.S."/>
            <person name="Amponsah E."/>
            <person name="Kociolek L.K."/>
        </authorList>
    </citation>
    <scope>NUCLEOTIDE SEQUENCE</scope>
    <source>
        <strain evidence="8">NU1-AC-029v</strain>
    </source>
</reference>
<gene>
    <name evidence="8" type="ORF">MKC95_07515</name>
</gene>
<accession>A0A223MPJ3</accession>
<keyword evidence="4 6" id="KW-1133">Transmembrane helix</keyword>
<dbReference type="InterPro" id="IPR051791">
    <property type="entry name" value="Pra-immunoreactive"/>
</dbReference>
<evidence type="ECO:0000256" key="5">
    <source>
        <dbReference type="ARBA" id="ARBA00023136"/>
    </source>
</evidence>
<organism evidence="8 9">
    <name type="scientific">Clostridium innocuum</name>
    <dbReference type="NCBI Taxonomy" id="1522"/>
    <lineage>
        <taxon>Bacteria</taxon>
        <taxon>Bacillati</taxon>
        <taxon>Bacillota</taxon>
        <taxon>Clostridia</taxon>
        <taxon>Eubacteriales</taxon>
        <taxon>Clostridiaceae</taxon>
        <taxon>Clostridium</taxon>
    </lineage>
</organism>
<dbReference type="GO" id="GO:0005886">
    <property type="term" value="C:plasma membrane"/>
    <property type="evidence" value="ECO:0007669"/>
    <property type="project" value="UniProtKB-SubCell"/>
</dbReference>
<evidence type="ECO:0000256" key="3">
    <source>
        <dbReference type="ARBA" id="ARBA00022692"/>
    </source>
</evidence>
<dbReference type="InterPro" id="IPR010432">
    <property type="entry name" value="RDD"/>
</dbReference>
<keyword evidence="5 6" id="KW-0472">Membrane</keyword>
<comment type="caution">
    <text evidence="8">The sequence shown here is derived from an EMBL/GenBank/DDBJ whole genome shotgun (WGS) entry which is preliminary data.</text>
</comment>
<feature type="transmembrane region" description="Helical" evidence="6">
    <location>
        <begin position="183"/>
        <end position="202"/>
    </location>
</feature>
<keyword evidence="2" id="KW-1003">Cell membrane</keyword>
<feature type="transmembrane region" description="Helical" evidence="6">
    <location>
        <begin position="94"/>
        <end position="113"/>
    </location>
</feature>
<feature type="transmembrane region" description="Helical" evidence="6">
    <location>
        <begin position="53"/>
        <end position="74"/>
    </location>
</feature>
<sequence>MIAKTTGNNKKPTKHYREKKLGLIDRLSIALLKKQDTLVKDTEHSPVSNIRRFFGYLIDFMLANIFCVIPLVIIQASLTGSTNTTQILAGIPLHWAYIITFFVFLFYTFYYVYIPLKIWPGQTPAKRLLNYKIVMMDNSKATAKALFMRNVIGMTFLELAAFTTTYVVQLIVLTAKIDYPASFGYITYFMTFLSFIITLTNYDRRMLHDYLGKTKVYMLQKEEVSDYHAL</sequence>
<comment type="subcellular location">
    <subcellularLocation>
        <location evidence="1">Cell membrane</location>
        <topology evidence="1">Multi-pass membrane protein</topology>
    </subcellularLocation>
</comment>
<protein>
    <submittedName>
        <fullName evidence="8">RDD family protein</fullName>
    </submittedName>
</protein>
<evidence type="ECO:0000313" key="9">
    <source>
        <dbReference type="Proteomes" id="UP001203972"/>
    </source>
</evidence>
<dbReference type="Pfam" id="PF06271">
    <property type="entry name" value="RDD"/>
    <property type="match status" value="1"/>
</dbReference>
<evidence type="ECO:0000256" key="6">
    <source>
        <dbReference type="SAM" id="Phobius"/>
    </source>
</evidence>
<keyword evidence="3 6" id="KW-0812">Transmembrane</keyword>
<dbReference type="Proteomes" id="UP001203972">
    <property type="component" value="Unassembled WGS sequence"/>
</dbReference>